<organism evidence="1 2">
    <name type="scientific">Microcystis aeruginosa NIES-2519</name>
    <dbReference type="NCBI Taxonomy" id="2303981"/>
    <lineage>
        <taxon>Bacteria</taxon>
        <taxon>Bacillati</taxon>
        <taxon>Cyanobacteriota</taxon>
        <taxon>Cyanophyceae</taxon>
        <taxon>Oscillatoriophycideae</taxon>
        <taxon>Chroococcales</taxon>
        <taxon>Microcystaceae</taxon>
        <taxon>Microcystis</taxon>
    </lineage>
</organism>
<reference evidence="1 2" key="1">
    <citation type="submission" date="2018-09" db="EMBL/GenBank/DDBJ databases">
        <title>Evolutionary history of phycoerythrin pigmentation in the water bloom-forming cyanobacterium Microcystis aeruginosa.</title>
        <authorList>
            <person name="Tanabe Y."/>
            <person name="Tanabe Y."/>
            <person name="Yamaguchi H."/>
        </authorList>
    </citation>
    <scope>NUCLEOTIDE SEQUENCE [LARGE SCALE GENOMIC DNA]</scope>
    <source>
        <strain evidence="1 2">NIES-2519</strain>
    </source>
</reference>
<evidence type="ECO:0000313" key="1">
    <source>
        <dbReference type="EMBL" id="GCA69816.1"/>
    </source>
</evidence>
<accession>A0A5A5RBR5</accession>
<evidence type="ECO:0000313" key="2">
    <source>
        <dbReference type="Proteomes" id="UP000323569"/>
    </source>
</evidence>
<dbReference type="Proteomes" id="UP000323569">
    <property type="component" value="Unassembled WGS sequence"/>
</dbReference>
<dbReference type="AlphaFoldDB" id="A0A5A5RBR5"/>
<protein>
    <submittedName>
        <fullName evidence="1">Uncharacterized protein</fullName>
    </submittedName>
</protein>
<sequence>MIKMESWTNKQGGSTFLLTLAVHVDHVATIGQGRRGLEAEPVAAVLMALAFTWPKVDPG</sequence>
<dbReference type="EMBL" id="BHVO01000015">
    <property type="protein sequence ID" value="GCA69816.1"/>
    <property type="molecule type" value="Genomic_DNA"/>
</dbReference>
<gene>
    <name evidence="1" type="ORF">MiYa_01346</name>
</gene>
<comment type="caution">
    <text evidence="1">The sequence shown here is derived from an EMBL/GenBank/DDBJ whole genome shotgun (WGS) entry which is preliminary data.</text>
</comment>
<proteinExistence type="predicted"/>
<name>A0A5A5RBR5_MICAE</name>
<dbReference type="RefSeq" id="WP_374756689.1">
    <property type="nucleotide sequence ID" value="NZ_BHVO01000015.1"/>
</dbReference>